<dbReference type="RefSeq" id="XP_008713047.1">
    <property type="nucleotide sequence ID" value="XM_008714825.1"/>
</dbReference>
<keyword evidence="2" id="KW-0812">Transmembrane</keyword>
<dbReference type="EMBL" id="KB822714">
    <property type="protein sequence ID" value="ETN44484.1"/>
    <property type="molecule type" value="Genomic_DNA"/>
</dbReference>
<protein>
    <submittedName>
        <fullName evidence="3">Uncharacterized protein</fullName>
    </submittedName>
</protein>
<proteinExistence type="predicted"/>
<feature type="region of interest" description="Disordered" evidence="1">
    <location>
        <begin position="844"/>
        <end position="863"/>
    </location>
</feature>
<keyword evidence="4" id="KW-1185">Reference proteome</keyword>
<dbReference type="OrthoDB" id="3034003at2759"/>
<dbReference type="STRING" id="1220924.W2S9A6"/>
<dbReference type="AlphaFoldDB" id="W2S9A6"/>
<reference evidence="3 4" key="1">
    <citation type="submission" date="2013-03" db="EMBL/GenBank/DDBJ databases">
        <title>The Genome Sequence of Phialophora europaea CBS 101466.</title>
        <authorList>
            <consortium name="The Broad Institute Genomics Platform"/>
            <person name="Cuomo C."/>
            <person name="de Hoog S."/>
            <person name="Gorbushina A."/>
            <person name="Walker B."/>
            <person name="Young S.K."/>
            <person name="Zeng Q."/>
            <person name="Gargeya S."/>
            <person name="Fitzgerald M."/>
            <person name="Haas B."/>
            <person name="Abouelleil A."/>
            <person name="Allen A.W."/>
            <person name="Alvarado L."/>
            <person name="Arachchi H.M."/>
            <person name="Berlin A.M."/>
            <person name="Chapman S.B."/>
            <person name="Gainer-Dewar J."/>
            <person name="Goldberg J."/>
            <person name="Griggs A."/>
            <person name="Gujja S."/>
            <person name="Hansen M."/>
            <person name="Howarth C."/>
            <person name="Imamovic A."/>
            <person name="Ireland A."/>
            <person name="Larimer J."/>
            <person name="McCowan C."/>
            <person name="Murphy C."/>
            <person name="Pearson M."/>
            <person name="Poon T.W."/>
            <person name="Priest M."/>
            <person name="Roberts A."/>
            <person name="Saif S."/>
            <person name="Shea T."/>
            <person name="Sisk P."/>
            <person name="Sykes S."/>
            <person name="Wortman J."/>
            <person name="Nusbaum C."/>
            <person name="Birren B."/>
        </authorList>
    </citation>
    <scope>NUCLEOTIDE SEQUENCE [LARGE SCALE GENOMIC DNA]</scope>
    <source>
        <strain evidence="3 4">CBS 101466</strain>
    </source>
</reference>
<dbReference type="eggNOG" id="ENOG502RYID">
    <property type="taxonomic scope" value="Eukaryota"/>
</dbReference>
<feature type="transmembrane region" description="Helical" evidence="2">
    <location>
        <begin position="12"/>
        <end position="36"/>
    </location>
</feature>
<evidence type="ECO:0000313" key="3">
    <source>
        <dbReference type="EMBL" id="ETN44484.1"/>
    </source>
</evidence>
<accession>W2S9A6</accession>
<keyword evidence="2" id="KW-1133">Transmembrane helix</keyword>
<dbReference type="HOGENOM" id="CLU_009663_0_0_1"/>
<sequence>MDTLTVGYVSGAIAAAVAVAQFIVPNALGLLLVAVLSDRHSAVTWSVASRLLSNTNWPVFLRSDQAASHNVARRVSIITWAKPLVLLCIAVAAVVTPMGLYETIVVSDDFATSTFAYVQDRGPLGLGTAPRTGLGMSRSCGAGILKVCPGSVGSMTVVTDENWINGTSEGWDFRLPSDLAELYQSGLKLQGSTVSSFFDIESRLFNVGFNEDQDNSTYLVDSFRPLSSFILTDKIQAVEGLVVDSRNPRVGFRNHTAPIHAQFGAEWEEDLLFFEPETQCVDTNISLEVDKLGVRDFPREKFFLVDKGGYADMLIENPWAAKMGMENIWFEGTQEDPQLAWRAMASGWSMNVLMAYFFNVTKPGERTAYMNSKVGDRFPVNSSYTGNTLNQVSLFSAYDALASQSIPYGINWFNGSVDVGNSTTSYSNPHNVSTANFTYLAESCQGVGNAIRGTANMTNILVKCGVVLGTAQPMGGEKTLVPQPNTKWTQPIYTCASTTKATIKTVRFRYNSTNHDPEPMNRFEVVSIVDKAYSGQDDMPLWGVEEANMSIIDVDPLWGIIDPAEAAHVNLSTVRADHLYLPAGMTSTGGFSASDGSDYMPAVSGPAKAWTRVYDSGMSSTGGVDYSGVGSLGVYNKWDNLTRTAAGTAEMLNFIWMDFAANGLVGSRGHLTQSLLPPNLQSRSIEHQKRDDGDQPGSVPVHLYHRAIRYRWPYGIPAFVTALLVAVIIAITLVALLIGRASPRRVQHYLWNLSAGRIFTSFLYPGSNQTYPETKEWVRNVGASDVTLTGGWARGGSPVVGSERGAGIGFAAGSTEYQKVSQQEPKEGANHAINEVRPVYAGTPSPAAYDYGKPANSDYVVPR</sequence>
<dbReference type="VEuPathDB" id="FungiDB:HMPREF1541_10154"/>
<dbReference type="Proteomes" id="UP000030752">
    <property type="component" value="Unassembled WGS sequence"/>
</dbReference>
<dbReference type="InParanoid" id="W2S9A6"/>
<keyword evidence="2" id="KW-0472">Membrane</keyword>
<feature type="transmembrane region" description="Helical" evidence="2">
    <location>
        <begin position="714"/>
        <end position="738"/>
    </location>
</feature>
<dbReference type="GeneID" id="19977493"/>
<evidence type="ECO:0000313" key="4">
    <source>
        <dbReference type="Proteomes" id="UP000030752"/>
    </source>
</evidence>
<feature type="transmembrane region" description="Helical" evidence="2">
    <location>
        <begin position="83"/>
        <end position="101"/>
    </location>
</feature>
<organism evidence="3 4">
    <name type="scientific">Cyphellophora europaea (strain CBS 101466)</name>
    <name type="common">Phialophora europaea</name>
    <dbReference type="NCBI Taxonomy" id="1220924"/>
    <lineage>
        <taxon>Eukaryota</taxon>
        <taxon>Fungi</taxon>
        <taxon>Dikarya</taxon>
        <taxon>Ascomycota</taxon>
        <taxon>Pezizomycotina</taxon>
        <taxon>Eurotiomycetes</taxon>
        <taxon>Chaetothyriomycetidae</taxon>
        <taxon>Chaetothyriales</taxon>
        <taxon>Cyphellophoraceae</taxon>
        <taxon>Cyphellophora</taxon>
    </lineage>
</organism>
<evidence type="ECO:0000256" key="2">
    <source>
        <dbReference type="SAM" id="Phobius"/>
    </source>
</evidence>
<gene>
    <name evidence="3" type="ORF">HMPREF1541_10154</name>
</gene>
<evidence type="ECO:0000256" key="1">
    <source>
        <dbReference type="SAM" id="MobiDB-lite"/>
    </source>
</evidence>
<name>W2S9A6_CYPE1</name>